<keyword evidence="3" id="KW-1185">Reference proteome</keyword>
<evidence type="ECO:0000256" key="1">
    <source>
        <dbReference type="SAM" id="MobiDB-lite"/>
    </source>
</evidence>
<accession>A0ABQ5W2S5</accession>
<organism evidence="2 3">
    <name type="scientific">Devosia nitrariae</name>
    <dbReference type="NCBI Taxonomy" id="2071872"/>
    <lineage>
        <taxon>Bacteria</taxon>
        <taxon>Pseudomonadati</taxon>
        <taxon>Pseudomonadota</taxon>
        <taxon>Alphaproteobacteria</taxon>
        <taxon>Hyphomicrobiales</taxon>
        <taxon>Devosiaceae</taxon>
        <taxon>Devosia</taxon>
    </lineage>
</organism>
<protein>
    <submittedName>
        <fullName evidence="2">Uncharacterized protein</fullName>
    </submittedName>
</protein>
<sequence length="75" mass="8261">MPGADLEHSYPGVLLPAHFFEVRYNSEAIPRDGRRDLSQGSRALSPHSVRSLSSGAKPPVAMKEKAVRKPLLRPQ</sequence>
<feature type="region of interest" description="Disordered" evidence="1">
    <location>
        <begin position="30"/>
        <end position="75"/>
    </location>
</feature>
<gene>
    <name evidence="2" type="ORF">GCM10010862_14000</name>
</gene>
<dbReference type="Proteomes" id="UP001156691">
    <property type="component" value="Unassembled WGS sequence"/>
</dbReference>
<reference evidence="3" key="1">
    <citation type="journal article" date="2019" name="Int. J. Syst. Evol. Microbiol.">
        <title>The Global Catalogue of Microorganisms (GCM) 10K type strain sequencing project: providing services to taxonomists for standard genome sequencing and annotation.</title>
        <authorList>
            <consortium name="The Broad Institute Genomics Platform"/>
            <consortium name="The Broad Institute Genome Sequencing Center for Infectious Disease"/>
            <person name="Wu L."/>
            <person name="Ma J."/>
        </authorList>
    </citation>
    <scope>NUCLEOTIDE SEQUENCE [LARGE SCALE GENOMIC DNA]</scope>
    <source>
        <strain evidence="3">NBRC 112416</strain>
    </source>
</reference>
<proteinExistence type="predicted"/>
<feature type="compositionally biased region" description="Polar residues" evidence="1">
    <location>
        <begin position="38"/>
        <end position="54"/>
    </location>
</feature>
<name>A0ABQ5W2S5_9HYPH</name>
<comment type="caution">
    <text evidence="2">The sequence shown here is derived from an EMBL/GenBank/DDBJ whole genome shotgun (WGS) entry which is preliminary data.</text>
</comment>
<evidence type="ECO:0000313" key="2">
    <source>
        <dbReference type="EMBL" id="GLQ54141.1"/>
    </source>
</evidence>
<dbReference type="EMBL" id="BSNS01000007">
    <property type="protein sequence ID" value="GLQ54141.1"/>
    <property type="molecule type" value="Genomic_DNA"/>
</dbReference>
<evidence type="ECO:0000313" key="3">
    <source>
        <dbReference type="Proteomes" id="UP001156691"/>
    </source>
</evidence>